<accession>A0ABP6GI78</accession>
<dbReference type="EMBL" id="BAAASL010000018">
    <property type="protein sequence ID" value="GAA2721943.1"/>
    <property type="molecule type" value="Genomic_DNA"/>
</dbReference>
<feature type="region of interest" description="Disordered" evidence="1">
    <location>
        <begin position="26"/>
        <end position="50"/>
    </location>
</feature>
<evidence type="ECO:0000313" key="3">
    <source>
        <dbReference type="Proteomes" id="UP001500886"/>
    </source>
</evidence>
<proteinExistence type="predicted"/>
<gene>
    <name evidence="2" type="ORF">GCM10010315_46000</name>
</gene>
<sequence length="86" mass="8815">MLAPAPAGGVSTAGRRWPIAQFPAPLRGAVVPRGEDPPDRPEPAAACGRSLRSARGRWDLASGRRGAPAGGRLEMDAAFLAAMVGL</sequence>
<organism evidence="2 3">
    <name type="scientific">Streptomyces luteosporeus</name>
    <dbReference type="NCBI Taxonomy" id="173856"/>
    <lineage>
        <taxon>Bacteria</taxon>
        <taxon>Bacillati</taxon>
        <taxon>Actinomycetota</taxon>
        <taxon>Actinomycetes</taxon>
        <taxon>Kitasatosporales</taxon>
        <taxon>Streptomycetaceae</taxon>
        <taxon>Streptomyces</taxon>
    </lineage>
</organism>
<feature type="compositionally biased region" description="Basic and acidic residues" evidence="1">
    <location>
        <begin position="33"/>
        <end position="42"/>
    </location>
</feature>
<comment type="caution">
    <text evidence="2">The sequence shown here is derived from an EMBL/GenBank/DDBJ whole genome shotgun (WGS) entry which is preliminary data.</text>
</comment>
<evidence type="ECO:0000256" key="1">
    <source>
        <dbReference type="SAM" id="MobiDB-lite"/>
    </source>
</evidence>
<reference evidence="3" key="1">
    <citation type="journal article" date="2019" name="Int. J. Syst. Evol. Microbiol.">
        <title>The Global Catalogue of Microorganisms (GCM) 10K type strain sequencing project: providing services to taxonomists for standard genome sequencing and annotation.</title>
        <authorList>
            <consortium name="The Broad Institute Genomics Platform"/>
            <consortium name="The Broad Institute Genome Sequencing Center for Infectious Disease"/>
            <person name="Wu L."/>
            <person name="Ma J."/>
        </authorList>
    </citation>
    <scope>NUCLEOTIDE SEQUENCE [LARGE SCALE GENOMIC DNA]</scope>
    <source>
        <strain evidence="3">JCM 4542</strain>
    </source>
</reference>
<protein>
    <submittedName>
        <fullName evidence="2">Uncharacterized protein</fullName>
    </submittedName>
</protein>
<evidence type="ECO:0000313" key="2">
    <source>
        <dbReference type="EMBL" id="GAA2721943.1"/>
    </source>
</evidence>
<dbReference type="Proteomes" id="UP001500886">
    <property type="component" value="Unassembled WGS sequence"/>
</dbReference>
<keyword evidence="3" id="KW-1185">Reference proteome</keyword>
<name>A0ABP6GI78_9ACTN</name>